<reference evidence="2" key="1">
    <citation type="submission" date="2023-03" db="EMBL/GenBank/DDBJ databases">
        <title>Massive genome expansion in bonnet fungi (Mycena s.s.) driven by repeated elements and novel gene families across ecological guilds.</title>
        <authorList>
            <consortium name="Lawrence Berkeley National Laboratory"/>
            <person name="Harder C.B."/>
            <person name="Miyauchi S."/>
            <person name="Viragh M."/>
            <person name="Kuo A."/>
            <person name="Thoen E."/>
            <person name="Andreopoulos B."/>
            <person name="Lu D."/>
            <person name="Skrede I."/>
            <person name="Drula E."/>
            <person name="Henrissat B."/>
            <person name="Morin E."/>
            <person name="Kohler A."/>
            <person name="Barry K."/>
            <person name="LaButti K."/>
            <person name="Morin E."/>
            <person name="Salamov A."/>
            <person name="Lipzen A."/>
            <person name="Mereny Z."/>
            <person name="Hegedus B."/>
            <person name="Baldrian P."/>
            <person name="Stursova M."/>
            <person name="Weitz H."/>
            <person name="Taylor A."/>
            <person name="Grigoriev I.V."/>
            <person name="Nagy L.G."/>
            <person name="Martin F."/>
            <person name="Kauserud H."/>
        </authorList>
    </citation>
    <scope>NUCLEOTIDE SEQUENCE</scope>
    <source>
        <strain evidence="2">9144</strain>
    </source>
</reference>
<dbReference type="Proteomes" id="UP001219525">
    <property type="component" value="Unassembled WGS sequence"/>
</dbReference>
<keyword evidence="3" id="KW-1185">Reference proteome</keyword>
<name>A0AAD6Y203_9AGAR</name>
<protein>
    <submittedName>
        <fullName evidence="2">Uncharacterized protein</fullName>
    </submittedName>
</protein>
<dbReference type="EMBL" id="JARJCW010000091">
    <property type="protein sequence ID" value="KAJ7195349.1"/>
    <property type="molecule type" value="Genomic_DNA"/>
</dbReference>
<feature type="region of interest" description="Disordered" evidence="1">
    <location>
        <begin position="73"/>
        <end position="98"/>
    </location>
</feature>
<proteinExistence type="predicted"/>
<evidence type="ECO:0000313" key="2">
    <source>
        <dbReference type="EMBL" id="KAJ7195349.1"/>
    </source>
</evidence>
<dbReference type="AlphaFoldDB" id="A0AAD6Y203"/>
<comment type="caution">
    <text evidence="2">The sequence shown here is derived from an EMBL/GenBank/DDBJ whole genome shotgun (WGS) entry which is preliminary data.</text>
</comment>
<accession>A0AAD6Y203</accession>
<gene>
    <name evidence="2" type="ORF">GGX14DRAFT_404058</name>
</gene>
<feature type="region of interest" description="Disordered" evidence="1">
    <location>
        <begin position="117"/>
        <end position="143"/>
    </location>
</feature>
<evidence type="ECO:0000256" key="1">
    <source>
        <dbReference type="SAM" id="MobiDB-lite"/>
    </source>
</evidence>
<sequence length="205" mass="22650">MSNTHWDLIPDDTNVIEGSHAADNRLNNTNHTLLEATLLRRRSDAQEARITKDSQMAENGNNSIRDHFSAQLGRHARSRAKKAEKAADPATLKSQLNAKDQEISELRAQLLRNSQAKIVHSSSAQDTAVAGSSRTAPSQPQPINVDTFYADPTPQTPVRNSLRASAASVIQQCSPFNWKATLDSVIRISWISPLRRLLRILQAAQ</sequence>
<evidence type="ECO:0000313" key="3">
    <source>
        <dbReference type="Proteomes" id="UP001219525"/>
    </source>
</evidence>
<organism evidence="2 3">
    <name type="scientific">Mycena pura</name>
    <dbReference type="NCBI Taxonomy" id="153505"/>
    <lineage>
        <taxon>Eukaryota</taxon>
        <taxon>Fungi</taxon>
        <taxon>Dikarya</taxon>
        <taxon>Basidiomycota</taxon>
        <taxon>Agaricomycotina</taxon>
        <taxon>Agaricomycetes</taxon>
        <taxon>Agaricomycetidae</taxon>
        <taxon>Agaricales</taxon>
        <taxon>Marasmiineae</taxon>
        <taxon>Mycenaceae</taxon>
        <taxon>Mycena</taxon>
    </lineage>
</organism>